<dbReference type="RefSeq" id="XP_013388804.1">
    <property type="nucleotide sequence ID" value="XM_013533350.1"/>
</dbReference>
<feature type="chain" id="PRO_5010248138" evidence="1">
    <location>
        <begin position="22"/>
        <end position="205"/>
    </location>
</feature>
<organism evidence="2 3">
    <name type="scientific">Lingula anatina</name>
    <name type="common">Brachiopod</name>
    <name type="synonym">Lingula unguis</name>
    <dbReference type="NCBI Taxonomy" id="7574"/>
    <lineage>
        <taxon>Eukaryota</taxon>
        <taxon>Metazoa</taxon>
        <taxon>Spiralia</taxon>
        <taxon>Lophotrochozoa</taxon>
        <taxon>Brachiopoda</taxon>
        <taxon>Linguliformea</taxon>
        <taxon>Lingulata</taxon>
        <taxon>Lingulida</taxon>
        <taxon>Linguloidea</taxon>
        <taxon>Lingulidae</taxon>
        <taxon>Lingula</taxon>
    </lineage>
</organism>
<accession>A0A1S3HUS3</accession>
<evidence type="ECO:0000313" key="2">
    <source>
        <dbReference type="Proteomes" id="UP000085678"/>
    </source>
</evidence>
<gene>
    <name evidence="3" type="primary">LOC106157637</name>
</gene>
<name>A0A1S3HUS3_LINAN</name>
<keyword evidence="1" id="KW-0732">Signal</keyword>
<dbReference type="InParanoid" id="A0A1S3HUS3"/>
<proteinExistence type="predicted"/>
<keyword evidence="2" id="KW-1185">Reference proteome</keyword>
<dbReference type="KEGG" id="lak:106157637"/>
<feature type="signal peptide" evidence="1">
    <location>
        <begin position="1"/>
        <end position="21"/>
    </location>
</feature>
<dbReference type="GeneID" id="106157637"/>
<evidence type="ECO:0000313" key="3">
    <source>
        <dbReference type="RefSeq" id="XP_013388804.1"/>
    </source>
</evidence>
<sequence length="205" mass="22685">MQCSIVYILLINSVYLHTASTLACPPNLAPSSDRRHLYGPKKSTSVTLFDCEKSCVVNKPSLTSSFTSCDEETCGTKFGKIFLEANRSTDLSTLHIDTPLHIRFIGNGICFSWSYSCTGRLNYGCEDTCYSECHSTMAEEVTLHYDTKWNGEAKPLGVTGKTERFVKFKLEQLPSGISGSKRSWSTHSLLMSVTPLITVAICSRV</sequence>
<evidence type="ECO:0000256" key="1">
    <source>
        <dbReference type="SAM" id="SignalP"/>
    </source>
</evidence>
<reference evidence="3" key="1">
    <citation type="submission" date="2025-08" db="UniProtKB">
        <authorList>
            <consortium name="RefSeq"/>
        </authorList>
    </citation>
    <scope>IDENTIFICATION</scope>
    <source>
        <tissue evidence="3">Gonads</tissue>
    </source>
</reference>
<protein>
    <submittedName>
        <fullName evidence="3">Uncharacterized protein LOC106157637</fullName>
    </submittedName>
</protein>
<dbReference type="AlphaFoldDB" id="A0A1S3HUS3"/>
<dbReference type="Proteomes" id="UP000085678">
    <property type="component" value="Unplaced"/>
</dbReference>